<evidence type="ECO:0000313" key="2">
    <source>
        <dbReference type="Proteomes" id="UP000053097"/>
    </source>
</evidence>
<sequence>MISRRVYDGRRLRDYIAVQFAHRERKNSGRARSRATKGPRLLAGRSLGYARVNQVLSGWTWDGYDGAEHGNGSSIFP</sequence>
<name>A0A026W5L8_OOCBI</name>
<proteinExistence type="predicted"/>
<reference evidence="1 2" key="1">
    <citation type="journal article" date="2014" name="Curr. Biol.">
        <title>The genome of the clonal raider ant Cerapachys biroi.</title>
        <authorList>
            <person name="Oxley P.R."/>
            <person name="Ji L."/>
            <person name="Fetter-Pruneda I."/>
            <person name="McKenzie S.K."/>
            <person name="Li C."/>
            <person name="Hu H."/>
            <person name="Zhang G."/>
            <person name="Kronauer D.J."/>
        </authorList>
    </citation>
    <scope>NUCLEOTIDE SEQUENCE [LARGE SCALE GENOMIC DNA]</scope>
</reference>
<evidence type="ECO:0000313" key="1">
    <source>
        <dbReference type="EMBL" id="EZA51298.1"/>
    </source>
</evidence>
<keyword evidence="2" id="KW-1185">Reference proteome</keyword>
<dbReference type="AlphaFoldDB" id="A0A026W5L8"/>
<accession>A0A026W5L8</accession>
<dbReference type="EMBL" id="KK107403">
    <property type="protein sequence ID" value="EZA51298.1"/>
    <property type="molecule type" value="Genomic_DNA"/>
</dbReference>
<gene>
    <name evidence="1" type="ORF">X777_09976</name>
</gene>
<protein>
    <submittedName>
        <fullName evidence="1">Uncharacterized protein</fullName>
    </submittedName>
</protein>
<organism evidence="1 2">
    <name type="scientific">Ooceraea biroi</name>
    <name type="common">Clonal raider ant</name>
    <name type="synonym">Cerapachys biroi</name>
    <dbReference type="NCBI Taxonomy" id="2015173"/>
    <lineage>
        <taxon>Eukaryota</taxon>
        <taxon>Metazoa</taxon>
        <taxon>Ecdysozoa</taxon>
        <taxon>Arthropoda</taxon>
        <taxon>Hexapoda</taxon>
        <taxon>Insecta</taxon>
        <taxon>Pterygota</taxon>
        <taxon>Neoptera</taxon>
        <taxon>Endopterygota</taxon>
        <taxon>Hymenoptera</taxon>
        <taxon>Apocrita</taxon>
        <taxon>Aculeata</taxon>
        <taxon>Formicoidea</taxon>
        <taxon>Formicidae</taxon>
        <taxon>Dorylinae</taxon>
        <taxon>Ooceraea</taxon>
    </lineage>
</organism>
<dbReference type="Proteomes" id="UP000053097">
    <property type="component" value="Unassembled WGS sequence"/>
</dbReference>